<organism evidence="6 7">
    <name type="scientific">Bacteroides thetaiotaomicron</name>
    <dbReference type="NCBI Taxonomy" id="818"/>
    <lineage>
        <taxon>Bacteria</taxon>
        <taxon>Pseudomonadati</taxon>
        <taxon>Bacteroidota</taxon>
        <taxon>Bacteroidia</taxon>
        <taxon>Bacteroidales</taxon>
        <taxon>Bacteroidaceae</taxon>
        <taxon>Bacteroides</taxon>
    </lineage>
</organism>
<keyword evidence="3 6" id="KW-0378">Hydrolase</keyword>
<dbReference type="Pfam" id="PF00877">
    <property type="entry name" value="NLPC_P60"/>
    <property type="match status" value="1"/>
</dbReference>
<dbReference type="InterPro" id="IPR038765">
    <property type="entry name" value="Papain-like_cys_pep_sf"/>
</dbReference>
<dbReference type="InterPro" id="IPR000064">
    <property type="entry name" value="NLP_P60_dom"/>
</dbReference>
<dbReference type="SUPFAM" id="SSF54001">
    <property type="entry name" value="Cysteine proteinases"/>
    <property type="match status" value="1"/>
</dbReference>
<dbReference type="RefSeq" id="WP_055300940.1">
    <property type="nucleotide sequence ID" value="NZ_CAXSVM010000057.1"/>
</dbReference>
<keyword evidence="2" id="KW-0645">Protease</keyword>
<dbReference type="Pfam" id="PF18348">
    <property type="entry name" value="SH3_16"/>
    <property type="match status" value="1"/>
</dbReference>
<comment type="similarity">
    <text evidence="1">Belongs to the peptidase C40 family.</text>
</comment>
<sequence length="278" mass="31719">MQDTGIINFSVCNVHQAEDSSSEMLTQGLLGMKAIILERRKWIKIKLENDDNEGWVHPKAITSLNPDEQWTNSSKIIITAHYGFSYTQPDIHSQCVSDLVSGNRLRLLQETNAFYKVEYPDKRQAYVPIAISQKEDEWKKQNQLDAPHILATAHSLMGIPYIWGGTSAKGMDCSGFVRLCFLLNGGSIPRDSYQQAQLGKRLELTENLSNLQPGDLLFFGIHVPQNPIHGVRHIGIHIADGRYIHSQGYIHINSLLKNDQDYDEENTKRFLFAQRYFF</sequence>
<evidence type="ECO:0000256" key="4">
    <source>
        <dbReference type="ARBA" id="ARBA00022807"/>
    </source>
</evidence>
<evidence type="ECO:0000256" key="2">
    <source>
        <dbReference type="ARBA" id="ARBA00022670"/>
    </source>
</evidence>
<dbReference type="GO" id="GO:0008234">
    <property type="term" value="F:cysteine-type peptidase activity"/>
    <property type="evidence" value="ECO:0007669"/>
    <property type="project" value="UniProtKB-KW"/>
</dbReference>
<dbReference type="Proteomes" id="UP000095576">
    <property type="component" value="Unassembled WGS sequence"/>
</dbReference>
<dbReference type="PANTHER" id="PTHR47053">
    <property type="entry name" value="MUREIN DD-ENDOPEPTIDASE MEPH-RELATED"/>
    <property type="match status" value="1"/>
</dbReference>
<evidence type="ECO:0000256" key="3">
    <source>
        <dbReference type="ARBA" id="ARBA00022801"/>
    </source>
</evidence>
<evidence type="ECO:0000256" key="1">
    <source>
        <dbReference type="ARBA" id="ARBA00007074"/>
    </source>
</evidence>
<feature type="domain" description="NlpC/P60" evidence="5">
    <location>
        <begin position="143"/>
        <end position="277"/>
    </location>
</feature>
<evidence type="ECO:0000313" key="7">
    <source>
        <dbReference type="Proteomes" id="UP000095576"/>
    </source>
</evidence>
<proteinExistence type="inferred from homology"/>
<dbReference type="EC" id="3.4.-.-" evidence="6"/>
<dbReference type="InterPro" id="IPR041382">
    <property type="entry name" value="SH3_16"/>
</dbReference>
<dbReference type="InterPro" id="IPR051202">
    <property type="entry name" value="Peptidase_C40"/>
</dbReference>
<accession>A0A174TT11</accession>
<name>A0A174TT11_BACT4</name>
<dbReference type="Gene3D" id="3.90.1720.10">
    <property type="entry name" value="endopeptidase domain like (from Nostoc punctiforme)"/>
    <property type="match status" value="1"/>
</dbReference>
<protein>
    <submittedName>
        <fullName evidence="6">NLP/P60 protein</fullName>
        <ecNumber evidence="6">3.4.-.-</ecNumber>
    </submittedName>
</protein>
<keyword evidence="4" id="KW-0788">Thiol protease</keyword>
<evidence type="ECO:0000259" key="5">
    <source>
        <dbReference type="PROSITE" id="PS51935"/>
    </source>
</evidence>
<evidence type="ECO:0000313" key="6">
    <source>
        <dbReference type="EMBL" id="CUQ12196.1"/>
    </source>
</evidence>
<dbReference type="PROSITE" id="PS51935">
    <property type="entry name" value="NLPC_P60"/>
    <property type="match status" value="1"/>
</dbReference>
<gene>
    <name evidence="6" type="primary">ykfC_1</name>
    <name evidence="6" type="ORF">ERS852511_04405</name>
</gene>
<dbReference type="EMBL" id="CZAP01000024">
    <property type="protein sequence ID" value="CUQ12196.1"/>
    <property type="molecule type" value="Genomic_DNA"/>
</dbReference>
<dbReference type="Gene3D" id="2.30.30.40">
    <property type="entry name" value="SH3 Domains"/>
    <property type="match status" value="2"/>
</dbReference>
<dbReference type="PANTHER" id="PTHR47053:SF1">
    <property type="entry name" value="MUREIN DD-ENDOPEPTIDASE MEPH-RELATED"/>
    <property type="match status" value="1"/>
</dbReference>
<dbReference type="GO" id="GO:0006508">
    <property type="term" value="P:proteolysis"/>
    <property type="evidence" value="ECO:0007669"/>
    <property type="project" value="UniProtKB-KW"/>
</dbReference>
<reference evidence="6 7" key="1">
    <citation type="submission" date="2015-09" db="EMBL/GenBank/DDBJ databases">
        <authorList>
            <consortium name="Pathogen Informatics"/>
        </authorList>
    </citation>
    <scope>NUCLEOTIDE SEQUENCE [LARGE SCALE GENOMIC DNA]</scope>
    <source>
        <strain evidence="6 7">2789STDY5834899</strain>
    </source>
</reference>
<dbReference type="AlphaFoldDB" id="A0A174TT11"/>